<dbReference type="RefSeq" id="WP_277861851.1">
    <property type="nucleotide sequence ID" value="NZ_JARRAG010000002.1"/>
</dbReference>
<reference evidence="1 2" key="1">
    <citation type="submission" date="2023-03" db="EMBL/GenBank/DDBJ databases">
        <title>Paludisphaera mucosa sp. nov. a novel planctomycete from northern fen.</title>
        <authorList>
            <person name="Ivanova A."/>
        </authorList>
    </citation>
    <scope>NUCLEOTIDE SEQUENCE [LARGE SCALE GENOMIC DNA]</scope>
    <source>
        <strain evidence="1 2">Pla2</strain>
    </source>
</reference>
<proteinExistence type="predicted"/>
<keyword evidence="2" id="KW-1185">Reference proteome</keyword>
<gene>
    <name evidence="1" type="ORF">PZE19_17165</name>
</gene>
<protein>
    <recommendedName>
        <fullName evidence="3">Response regulatory domain-containing protein</fullName>
    </recommendedName>
</protein>
<organism evidence="1 2">
    <name type="scientific">Paludisphaera mucosa</name>
    <dbReference type="NCBI Taxonomy" id="3030827"/>
    <lineage>
        <taxon>Bacteria</taxon>
        <taxon>Pseudomonadati</taxon>
        <taxon>Planctomycetota</taxon>
        <taxon>Planctomycetia</taxon>
        <taxon>Isosphaerales</taxon>
        <taxon>Isosphaeraceae</taxon>
        <taxon>Paludisphaera</taxon>
    </lineage>
</organism>
<dbReference type="SUPFAM" id="SSF52172">
    <property type="entry name" value="CheY-like"/>
    <property type="match status" value="1"/>
</dbReference>
<accession>A0ABT6FD90</accession>
<dbReference type="InterPro" id="IPR011006">
    <property type="entry name" value="CheY-like_superfamily"/>
</dbReference>
<comment type="caution">
    <text evidence="1">The sequence shown here is derived from an EMBL/GenBank/DDBJ whole genome shotgun (WGS) entry which is preliminary data.</text>
</comment>
<dbReference type="EMBL" id="JARRAG010000002">
    <property type="protein sequence ID" value="MDG3005519.1"/>
    <property type="molecule type" value="Genomic_DNA"/>
</dbReference>
<name>A0ABT6FD90_9BACT</name>
<evidence type="ECO:0008006" key="3">
    <source>
        <dbReference type="Google" id="ProtNLM"/>
    </source>
</evidence>
<dbReference type="Gene3D" id="3.40.50.2300">
    <property type="match status" value="1"/>
</dbReference>
<evidence type="ECO:0000313" key="1">
    <source>
        <dbReference type="EMBL" id="MDG3005519.1"/>
    </source>
</evidence>
<sequence length="131" mass="14210">MAKTGGGPRRILDVGQCDYDHRRIAGFLAKRFDAQVDRAHGLDDARGLLENERYDLVLVNRLMDRDQSPGVDVIKSLKKDAAPELSGVPVMLVSNFPDAQHAAVVAGAEPGFGKADLEKEGTIERLSALLD</sequence>
<evidence type="ECO:0000313" key="2">
    <source>
        <dbReference type="Proteomes" id="UP001216907"/>
    </source>
</evidence>
<dbReference type="Proteomes" id="UP001216907">
    <property type="component" value="Unassembled WGS sequence"/>
</dbReference>